<dbReference type="AlphaFoldDB" id="A0A0F4PIL4"/>
<evidence type="ECO:0000313" key="1">
    <source>
        <dbReference type="EMBL" id="KJY96170.1"/>
    </source>
</evidence>
<accession>A0A0F4PIL4</accession>
<reference evidence="1 2" key="1">
    <citation type="journal article" date="2015" name="BMC Genomics">
        <title>Genome mining reveals unlocked bioactive potential of marine Gram-negative bacteria.</title>
        <authorList>
            <person name="Machado H."/>
            <person name="Sonnenschein E.C."/>
            <person name="Melchiorsen J."/>
            <person name="Gram L."/>
        </authorList>
    </citation>
    <scope>NUCLEOTIDE SEQUENCE [LARGE SCALE GENOMIC DNA]</scope>
    <source>
        <strain evidence="1 2">S3137</strain>
    </source>
</reference>
<sequence length="237" mass="26622">MAEQQVQPLHNEKHANTKIKNGINLEFLKTQHLVPVVAHEFGRVANEFPMAFVKNNETGKFQAVAIFGLEPGENLFVDGDQWVAGFAPLAVTRYPLGLVKHPEEEQYGVVIDEASPLVGEEDGNALFENGEETEYLKRRKDALVSFIEFSGVTETFTQYLADKELLVPQTLTVDIKGEKKDISGIYLIDEKKLNELSDEAFLELRKRGYLAPIYSFLTSTHQVGRLARLKAQRDADA</sequence>
<gene>
    <name evidence="1" type="ORF">TW72_17660</name>
</gene>
<dbReference type="GeneID" id="58230325"/>
<dbReference type="PATRIC" id="fig|151081.8.peg.3213"/>
<name>A0A0F4PIL4_9GAMM</name>
<protein>
    <submittedName>
        <fullName evidence="1">Multidrug transporter</fullName>
    </submittedName>
</protein>
<dbReference type="OrthoDB" id="9806524at2"/>
<dbReference type="EMBL" id="JXXZ01000019">
    <property type="protein sequence ID" value="KJY96170.1"/>
    <property type="molecule type" value="Genomic_DNA"/>
</dbReference>
<dbReference type="Proteomes" id="UP000033664">
    <property type="component" value="Unassembled WGS sequence"/>
</dbReference>
<dbReference type="eggNOG" id="COG1262">
    <property type="taxonomic scope" value="Bacteria"/>
</dbReference>
<keyword evidence="2" id="KW-1185">Reference proteome</keyword>
<dbReference type="Pfam" id="PF07277">
    <property type="entry name" value="SapC"/>
    <property type="match status" value="1"/>
</dbReference>
<organism evidence="1 2">
    <name type="scientific">Pseudoalteromonas ruthenica</name>
    <dbReference type="NCBI Taxonomy" id="151081"/>
    <lineage>
        <taxon>Bacteria</taxon>
        <taxon>Pseudomonadati</taxon>
        <taxon>Pseudomonadota</taxon>
        <taxon>Gammaproteobacteria</taxon>
        <taxon>Alteromonadales</taxon>
        <taxon>Pseudoalteromonadaceae</taxon>
        <taxon>Pseudoalteromonas</taxon>
    </lineage>
</organism>
<proteinExistence type="predicted"/>
<dbReference type="RefSeq" id="WP_022946155.1">
    <property type="nucleotide sequence ID" value="NZ_CP023396.1"/>
</dbReference>
<comment type="caution">
    <text evidence="1">The sequence shown here is derived from an EMBL/GenBank/DDBJ whole genome shotgun (WGS) entry which is preliminary data.</text>
</comment>
<evidence type="ECO:0000313" key="2">
    <source>
        <dbReference type="Proteomes" id="UP000033664"/>
    </source>
</evidence>
<dbReference type="InterPro" id="IPR010836">
    <property type="entry name" value="SapC"/>
</dbReference>